<protein>
    <submittedName>
        <fullName evidence="1">F-box protein</fullName>
    </submittedName>
</protein>
<evidence type="ECO:0000313" key="1">
    <source>
        <dbReference type="EMBL" id="OAY79646.1"/>
    </source>
</evidence>
<dbReference type="EMBL" id="LSRQ01001043">
    <property type="protein sequence ID" value="OAY79646.1"/>
    <property type="molecule type" value="Genomic_DNA"/>
</dbReference>
<reference evidence="1 2" key="1">
    <citation type="journal article" date="2016" name="DNA Res.">
        <title>The draft genome of MD-2 pineapple using hybrid error correction of long reads.</title>
        <authorList>
            <person name="Redwan R.M."/>
            <person name="Saidin A."/>
            <person name="Kumar S.V."/>
        </authorList>
    </citation>
    <scope>NUCLEOTIDE SEQUENCE [LARGE SCALE GENOMIC DNA]</scope>
    <source>
        <strain evidence="2">cv. MD2</strain>
        <tissue evidence="1">Leaf</tissue>
    </source>
</reference>
<feature type="non-terminal residue" evidence="1">
    <location>
        <position position="200"/>
    </location>
</feature>
<accession>A0A199VRU7</accession>
<dbReference type="STRING" id="4615.A0A199VRU7"/>
<evidence type="ECO:0000313" key="2">
    <source>
        <dbReference type="Proteomes" id="UP000092600"/>
    </source>
</evidence>
<name>A0A199VRU7_ANACO</name>
<proteinExistence type="predicted"/>
<dbReference type="AlphaFoldDB" id="A0A199VRU7"/>
<sequence>MLKEGWSPLSMVLAQSLSSTINLLYKVNSPLKEHVPDIVASGFIVHENGVYRTVPWNGKGLPEVIAICFLRRICCSPPWIHSDIMDDNTHMEPVLPMNGFDEGALKGGSIGNGDPLYDLIPLYLDVFRGDVSLLKKFLESYNLPLSRRAPDHTPPYCGCDCILHKENVLEAILCLWKELRTATFWQCVCVKMIDVAVAIN</sequence>
<organism evidence="1 2">
    <name type="scientific">Ananas comosus</name>
    <name type="common">Pineapple</name>
    <name type="synonym">Ananas ananas</name>
    <dbReference type="NCBI Taxonomy" id="4615"/>
    <lineage>
        <taxon>Eukaryota</taxon>
        <taxon>Viridiplantae</taxon>
        <taxon>Streptophyta</taxon>
        <taxon>Embryophyta</taxon>
        <taxon>Tracheophyta</taxon>
        <taxon>Spermatophyta</taxon>
        <taxon>Magnoliopsida</taxon>
        <taxon>Liliopsida</taxon>
        <taxon>Poales</taxon>
        <taxon>Bromeliaceae</taxon>
        <taxon>Bromelioideae</taxon>
        <taxon>Ananas</taxon>
    </lineage>
</organism>
<gene>
    <name evidence="1" type="ORF">ACMD2_13851</name>
</gene>
<dbReference type="Proteomes" id="UP000092600">
    <property type="component" value="Unassembled WGS sequence"/>
</dbReference>
<comment type="caution">
    <text evidence="1">The sequence shown here is derived from an EMBL/GenBank/DDBJ whole genome shotgun (WGS) entry which is preliminary data.</text>
</comment>